<dbReference type="Proteomes" id="UP001499843">
    <property type="component" value="Unassembled WGS sequence"/>
</dbReference>
<feature type="transmembrane region" description="Helical" evidence="1">
    <location>
        <begin position="6"/>
        <end position="26"/>
    </location>
</feature>
<dbReference type="EMBL" id="BAAAQX010000062">
    <property type="protein sequence ID" value="GAA2216153.1"/>
    <property type="molecule type" value="Genomic_DNA"/>
</dbReference>
<feature type="transmembrane region" description="Helical" evidence="1">
    <location>
        <begin position="71"/>
        <end position="93"/>
    </location>
</feature>
<keyword evidence="1" id="KW-0472">Membrane</keyword>
<accession>A0ABN3D2U0</accession>
<comment type="caution">
    <text evidence="2">The sequence shown here is derived from an EMBL/GenBank/DDBJ whole genome shotgun (WGS) entry which is preliminary data.</text>
</comment>
<evidence type="ECO:0000313" key="2">
    <source>
        <dbReference type="EMBL" id="GAA2216153.1"/>
    </source>
</evidence>
<gene>
    <name evidence="2" type="ORF">GCM10009850_116220</name>
</gene>
<organism evidence="2 3">
    <name type="scientific">Nonomuraea monospora</name>
    <dbReference type="NCBI Taxonomy" id="568818"/>
    <lineage>
        <taxon>Bacteria</taxon>
        <taxon>Bacillati</taxon>
        <taxon>Actinomycetota</taxon>
        <taxon>Actinomycetes</taxon>
        <taxon>Streptosporangiales</taxon>
        <taxon>Streptosporangiaceae</taxon>
        <taxon>Nonomuraea</taxon>
    </lineage>
</organism>
<reference evidence="2 3" key="1">
    <citation type="journal article" date="2019" name="Int. J. Syst. Evol. Microbiol.">
        <title>The Global Catalogue of Microorganisms (GCM) 10K type strain sequencing project: providing services to taxonomists for standard genome sequencing and annotation.</title>
        <authorList>
            <consortium name="The Broad Institute Genomics Platform"/>
            <consortium name="The Broad Institute Genome Sequencing Center for Infectious Disease"/>
            <person name="Wu L."/>
            <person name="Ma J."/>
        </authorList>
    </citation>
    <scope>NUCLEOTIDE SEQUENCE [LARGE SCALE GENOMIC DNA]</scope>
    <source>
        <strain evidence="2 3">JCM 16114</strain>
    </source>
</reference>
<proteinExistence type="predicted"/>
<keyword evidence="1" id="KW-1133">Transmembrane helix</keyword>
<evidence type="ECO:0000256" key="1">
    <source>
        <dbReference type="SAM" id="Phobius"/>
    </source>
</evidence>
<name>A0ABN3D2U0_9ACTN</name>
<evidence type="ECO:0000313" key="3">
    <source>
        <dbReference type="Proteomes" id="UP001499843"/>
    </source>
</evidence>
<keyword evidence="1" id="KW-0812">Transmembrane</keyword>
<keyword evidence="3" id="KW-1185">Reference proteome</keyword>
<sequence>MILPALQVAAVTAAGLNFALGLYVLITNRTPRLFSRRQQRNPRLFGAGLMLVGAGIVPMVLNGLLPDLPLLMSLTLVVVSAACWLSGSVLVLLSAADSS</sequence>
<feature type="transmembrane region" description="Helical" evidence="1">
    <location>
        <begin position="47"/>
        <end position="65"/>
    </location>
</feature>
<protein>
    <submittedName>
        <fullName evidence="2">Uncharacterized protein</fullName>
    </submittedName>
</protein>